<evidence type="ECO:0000313" key="2">
    <source>
        <dbReference type="Proteomes" id="UP000466388"/>
    </source>
</evidence>
<dbReference type="Proteomes" id="UP000466388">
    <property type="component" value="Unassembled WGS sequence"/>
</dbReference>
<dbReference type="InterPro" id="IPR037143">
    <property type="entry name" value="4-PPantetheinyl_Trfase_dom_sf"/>
</dbReference>
<accession>A0A7X2XWE3</accession>
<proteinExistence type="predicted"/>
<organism evidence="1 2">
    <name type="scientific">Secundilactobacillus folii</name>
    <dbReference type="NCBI Taxonomy" id="2678357"/>
    <lineage>
        <taxon>Bacteria</taxon>
        <taxon>Bacillati</taxon>
        <taxon>Bacillota</taxon>
        <taxon>Bacilli</taxon>
        <taxon>Lactobacillales</taxon>
        <taxon>Lactobacillaceae</taxon>
        <taxon>Secundilactobacillus</taxon>
    </lineage>
</organism>
<dbReference type="EMBL" id="WNJO01000010">
    <property type="protein sequence ID" value="MTV82760.1"/>
    <property type="molecule type" value="Genomic_DNA"/>
</dbReference>
<dbReference type="RefSeq" id="WP_155432028.1">
    <property type="nucleotide sequence ID" value="NZ_WNJO01000010.1"/>
</dbReference>
<evidence type="ECO:0008006" key="3">
    <source>
        <dbReference type="Google" id="ProtNLM"/>
    </source>
</evidence>
<dbReference type="AlphaFoldDB" id="A0A7X2XWE3"/>
<comment type="caution">
    <text evidence="1">The sequence shown here is derived from an EMBL/GenBank/DDBJ whole genome shotgun (WGS) entry which is preliminary data.</text>
</comment>
<name>A0A7X2XWE3_9LACO</name>
<reference evidence="1 2" key="1">
    <citation type="submission" date="2019-11" db="EMBL/GenBank/DDBJ databases">
        <title>Lactobacillus sp. nov. CRM56-3, isolated from fermented tea leaves.</title>
        <authorList>
            <person name="Phuengjayaem S."/>
            <person name="Tanasupawat S."/>
        </authorList>
    </citation>
    <scope>NUCLEOTIDE SEQUENCE [LARGE SCALE GENOMIC DNA]</scope>
    <source>
        <strain evidence="1 2">CRM56-3</strain>
    </source>
</reference>
<keyword evidence="2" id="KW-1185">Reference proteome</keyword>
<dbReference type="GO" id="GO:0008897">
    <property type="term" value="F:holo-[acyl-carrier-protein] synthase activity"/>
    <property type="evidence" value="ECO:0007669"/>
    <property type="project" value="InterPro"/>
</dbReference>
<protein>
    <recommendedName>
        <fullName evidence="3">4'-phosphopantetheinyl transferase domain-containing protein</fullName>
    </recommendedName>
</protein>
<dbReference type="SUPFAM" id="SSF56214">
    <property type="entry name" value="4'-phosphopantetheinyl transferase"/>
    <property type="match status" value="2"/>
</dbReference>
<evidence type="ECO:0000313" key="1">
    <source>
        <dbReference type="EMBL" id="MTV82760.1"/>
    </source>
</evidence>
<dbReference type="Gene3D" id="3.90.470.20">
    <property type="entry name" value="4'-phosphopantetheinyl transferase domain"/>
    <property type="match status" value="2"/>
</dbReference>
<dbReference type="GO" id="GO:0000287">
    <property type="term" value="F:magnesium ion binding"/>
    <property type="evidence" value="ECO:0007669"/>
    <property type="project" value="InterPro"/>
</dbReference>
<sequence>MEIMTNSLPTVKCYVLNVQKLMISRLMMAAKYESVSPYYLTKAANCKSKQNQLLELGVGLLLERELGVHSVNDIYFGQHGKPYLADHSREISISHAGSLAVLAIANQAVGVDVEPLPDKVDRNSRLALKKAYGDNYDEQADISPQRFGEMWTQLEATVKLDGQGLWLDSQLRVGQINNVSLHFTSYNQHMICTATNELANFKFDSIKFTV</sequence>
<gene>
    <name evidence="1" type="ORF">GM612_08895</name>
</gene>